<gene>
    <name evidence="1" type="ORF">NCTC13038_03872</name>
</gene>
<dbReference type="InterPro" id="IPR012334">
    <property type="entry name" value="Pectin_lyas_fold"/>
</dbReference>
<dbReference type="GeneID" id="57503937"/>
<reference evidence="1 2" key="1">
    <citation type="submission" date="2019-03" db="EMBL/GenBank/DDBJ databases">
        <authorList>
            <consortium name="Pathogen Informatics"/>
        </authorList>
    </citation>
    <scope>NUCLEOTIDE SEQUENCE [LARGE SCALE GENOMIC DNA]</scope>
    <source>
        <strain evidence="1 2">NCTC13038</strain>
    </source>
</reference>
<evidence type="ECO:0000313" key="2">
    <source>
        <dbReference type="Proteomes" id="UP000332594"/>
    </source>
</evidence>
<organism evidence="1 2">
    <name type="scientific">Raoultella terrigena</name>
    <name type="common">Klebsiella terrigena</name>
    <dbReference type="NCBI Taxonomy" id="577"/>
    <lineage>
        <taxon>Bacteria</taxon>
        <taxon>Pseudomonadati</taxon>
        <taxon>Pseudomonadota</taxon>
        <taxon>Gammaproteobacteria</taxon>
        <taxon>Enterobacterales</taxon>
        <taxon>Enterobacteriaceae</taxon>
        <taxon>Klebsiella/Raoultella group</taxon>
        <taxon>Raoultella</taxon>
    </lineage>
</organism>
<dbReference type="RefSeq" id="WP_134527000.1">
    <property type="nucleotide sequence ID" value="NZ_BJNO01000003.1"/>
</dbReference>
<dbReference type="InterPro" id="IPR011050">
    <property type="entry name" value="Pectin_lyase_fold/virulence"/>
</dbReference>
<proteinExistence type="predicted"/>
<protein>
    <recommendedName>
        <fullName evidence="3">Right handed beta helix domain-containing protein</fullName>
    </recommendedName>
</protein>
<sequence length="393" mass="42741">MLDITKRNFLKFVSLLSTQLVLPNKVFSATEGDLDSVTSAQLFPSNIAGKMTSLHDYMSPEELEDANSDNPHRDHSAALKKALQNTSFLYLPAVKGAYRFKDVELPDGVWLIGNSKLPYMGSQSSKLIGCGSSIIMAEGGTCIFKYNNNVTLFGLALYGNEKLDSDGVTFANTEVGKLSNLRFLYCGFYGFRIAIGNKNKYIKVDVNNCVISANKVGVYNIVDSKVFGGSINGNMADGILLNKGANDNTFLNVKVEWNDGSNFKFINSVNNIISSCISDRAGQYGIYLNSSQVVIDSSVFRRNSAKISNDEKSGHVLLTGERTSALIRSIKTVIGRDDDKSGKVSPKYGIVCQGESSAMKLIVSDSDLTGVTGSSFNFSVKPDIFKNTNNITK</sequence>
<evidence type="ECO:0008006" key="3">
    <source>
        <dbReference type="Google" id="ProtNLM"/>
    </source>
</evidence>
<name>A0A485BZ42_RAOTE</name>
<dbReference type="SUPFAM" id="SSF51126">
    <property type="entry name" value="Pectin lyase-like"/>
    <property type="match status" value="1"/>
</dbReference>
<dbReference type="AlphaFoldDB" id="A0A485BZ42"/>
<dbReference type="EMBL" id="CAADJG010000002">
    <property type="protein sequence ID" value="VFS78344.1"/>
    <property type="molecule type" value="Genomic_DNA"/>
</dbReference>
<dbReference type="Gene3D" id="2.160.20.10">
    <property type="entry name" value="Single-stranded right-handed beta-helix, Pectin lyase-like"/>
    <property type="match status" value="1"/>
</dbReference>
<accession>A0A485BZ42</accession>
<evidence type="ECO:0000313" key="1">
    <source>
        <dbReference type="EMBL" id="VFS78344.1"/>
    </source>
</evidence>
<dbReference type="Proteomes" id="UP000332594">
    <property type="component" value="Unassembled WGS sequence"/>
</dbReference>